<gene>
    <name evidence="9" type="ORF">PYX00_007026</name>
</gene>
<dbReference type="GO" id="GO:0005634">
    <property type="term" value="C:nucleus"/>
    <property type="evidence" value="ECO:0007669"/>
    <property type="project" value="TreeGrafter"/>
</dbReference>
<feature type="domain" description="RING-Gid-type" evidence="8">
    <location>
        <begin position="337"/>
        <end position="384"/>
    </location>
</feature>
<dbReference type="SUPFAM" id="SSF57850">
    <property type="entry name" value="RING/U-box"/>
    <property type="match status" value="1"/>
</dbReference>
<accession>A0AAW2HHF6</accession>
<dbReference type="GO" id="GO:0061630">
    <property type="term" value="F:ubiquitin protein ligase activity"/>
    <property type="evidence" value="ECO:0007669"/>
    <property type="project" value="InterPro"/>
</dbReference>
<keyword evidence="4 6" id="KW-0863">Zinc-finger</keyword>
<name>A0AAW2HHF6_9NEOP</name>
<dbReference type="InterPro" id="IPR045098">
    <property type="entry name" value="Fyv10_fam"/>
</dbReference>
<evidence type="ECO:0000256" key="5">
    <source>
        <dbReference type="ARBA" id="ARBA00022833"/>
    </source>
</evidence>
<evidence type="ECO:0000259" key="7">
    <source>
        <dbReference type="PROSITE" id="PS50897"/>
    </source>
</evidence>
<comment type="caution">
    <text evidence="9">The sequence shown here is derived from an EMBL/GenBank/DDBJ whole genome shotgun (WGS) entry which is preliminary data.</text>
</comment>
<evidence type="ECO:0000256" key="2">
    <source>
        <dbReference type="ARBA" id="ARBA00022490"/>
    </source>
</evidence>
<protein>
    <submittedName>
        <fullName evidence="9">Uncharacterized protein</fullName>
    </submittedName>
</protein>
<evidence type="ECO:0000313" key="9">
    <source>
        <dbReference type="EMBL" id="KAL0269220.1"/>
    </source>
</evidence>
<comment type="subcellular location">
    <subcellularLocation>
        <location evidence="1">Cytoplasm</location>
    </subcellularLocation>
</comment>
<keyword evidence="5" id="KW-0862">Zinc</keyword>
<reference evidence="9" key="1">
    <citation type="journal article" date="2024" name="Gigascience">
        <title>Chromosome-level genome of the poultry shaft louse Menopon gallinae provides insight into the host-switching and adaptive evolution of parasitic lice.</title>
        <authorList>
            <person name="Xu Y."/>
            <person name="Ma L."/>
            <person name="Liu S."/>
            <person name="Liang Y."/>
            <person name="Liu Q."/>
            <person name="He Z."/>
            <person name="Tian L."/>
            <person name="Duan Y."/>
            <person name="Cai W."/>
            <person name="Li H."/>
            <person name="Song F."/>
        </authorList>
    </citation>
    <scope>NUCLEOTIDE SEQUENCE</scope>
    <source>
        <strain evidence="9">Cailab_2023a</strain>
    </source>
</reference>
<evidence type="ECO:0000259" key="8">
    <source>
        <dbReference type="PROSITE" id="PS51867"/>
    </source>
</evidence>
<dbReference type="InterPro" id="IPR044063">
    <property type="entry name" value="ZF_RING_GID"/>
</dbReference>
<keyword evidence="3" id="KW-0479">Metal-binding</keyword>
<dbReference type="PROSITE" id="PS50897">
    <property type="entry name" value="CTLH"/>
    <property type="match status" value="1"/>
</dbReference>
<dbReference type="SMART" id="SM00668">
    <property type="entry name" value="CTLH"/>
    <property type="match status" value="1"/>
</dbReference>
<dbReference type="FunFam" id="3.30.40.10:FF:000143">
    <property type="entry name" value="Regulator of gluconeogenesis Rmd5"/>
    <property type="match status" value="1"/>
</dbReference>
<dbReference type="EMBL" id="JARGDH010000004">
    <property type="protein sequence ID" value="KAL0269220.1"/>
    <property type="molecule type" value="Genomic_DNA"/>
</dbReference>
<evidence type="ECO:0000256" key="4">
    <source>
        <dbReference type="ARBA" id="ARBA00022771"/>
    </source>
</evidence>
<feature type="zinc finger region" description="RING-Gid-type" evidence="6">
    <location>
        <begin position="337"/>
        <end position="384"/>
    </location>
</feature>
<dbReference type="SMART" id="SM00667">
    <property type="entry name" value="LisH"/>
    <property type="match status" value="1"/>
</dbReference>
<feature type="domain" description="CTLH" evidence="7">
    <location>
        <begin position="153"/>
        <end position="210"/>
    </location>
</feature>
<dbReference type="GO" id="GO:0008270">
    <property type="term" value="F:zinc ion binding"/>
    <property type="evidence" value="ECO:0007669"/>
    <property type="project" value="UniProtKB-KW"/>
</dbReference>
<evidence type="ECO:0000256" key="3">
    <source>
        <dbReference type="ARBA" id="ARBA00022723"/>
    </source>
</evidence>
<dbReference type="GO" id="GO:0043161">
    <property type="term" value="P:proteasome-mediated ubiquitin-dependent protein catabolic process"/>
    <property type="evidence" value="ECO:0007669"/>
    <property type="project" value="InterPro"/>
</dbReference>
<dbReference type="SMART" id="SM00757">
    <property type="entry name" value="CRA"/>
    <property type="match status" value="1"/>
</dbReference>
<proteinExistence type="predicted"/>
<dbReference type="GO" id="GO:0005737">
    <property type="term" value="C:cytoplasm"/>
    <property type="evidence" value="ECO:0007669"/>
    <property type="project" value="UniProtKB-SubCell"/>
</dbReference>
<dbReference type="InterPro" id="IPR024964">
    <property type="entry name" value="CTLH/CRA"/>
</dbReference>
<dbReference type="PANTHER" id="PTHR12170:SF3">
    <property type="entry name" value="GH10162P"/>
    <property type="match status" value="1"/>
</dbReference>
<dbReference type="PROSITE" id="PS50896">
    <property type="entry name" value="LISH"/>
    <property type="match status" value="1"/>
</dbReference>
<dbReference type="InterPro" id="IPR006594">
    <property type="entry name" value="LisH"/>
</dbReference>
<dbReference type="Pfam" id="PF10607">
    <property type="entry name" value="CTLH"/>
    <property type="match status" value="1"/>
</dbReference>
<keyword evidence="2" id="KW-0963">Cytoplasm</keyword>
<dbReference type="PROSITE" id="PS51867">
    <property type="entry name" value="ZF_RING_GID"/>
    <property type="match status" value="1"/>
</dbReference>
<evidence type="ECO:0000256" key="1">
    <source>
        <dbReference type="ARBA" id="ARBA00004496"/>
    </source>
</evidence>
<organism evidence="9">
    <name type="scientific">Menopon gallinae</name>
    <name type="common">poultry shaft louse</name>
    <dbReference type="NCBI Taxonomy" id="328185"/>
    <lineage>
        <taxon>Eukaryota</taxon>
        <taxon>Metazoa</taxon>
        <taxon>Ecdysozoa</taxon>
        <taxon>Arthropoda</taxon>
        <taxon>Hexapoda</taxon>
        <taxon>Insecta</taxon>
        <taxon>Pterygota</taxon>
        <taxon>Neoptera</taxon>
        <taxon>Paraneoptera</taxon>
        <taxon>Psocodea</taxon>
        <taxon>Troctomorpha</taxon>
        <taxon>Phthiraptera</taxon>
        <taxon>Amblycera</taxon>
        <taxon>Menoponidae</taxon>
        <taxon>Menopon</taxon>
    </lineage>
</organism>
<dbReference type="GO" id="GO:0034657">
    <property type="term" value="C:GID complex"/>
    <property type="evidence" value="ECO:0007669"/>
    <property type="project" value="TreeGrafter"/>
</dbReference>
<dbReference type="PANTHER" id="PTHR12170">
    <property type="entry name" value="MACROPHAGE ERYTHROBLAST ATTACHER-RELATED"/>
    <property type="match status" value="1"/>
</dbReference>
<evidence type="ECO:0000256" key="6">
    <source>
        <dbReference type="PROSITE-ProRule" id="PRU01215"/>
    </source>
</evidence>
<dbReference type="InterPro" id="IPR006595">
    <property type="entry name" value="CTLH_C"/>
</dbReference>
<sequence length="398" mass="45497">MEACNAVEREVDKVITKFCGINEHSDRILRDLSNHIEALKKEMDESPPDHELTAAQISIMKQTVNKVRESVHRLATDHRDLHSTVSKVGKAIDRNFVSDFASTSREDVFAGDDKIQLLNQVICQHFYRQGMLEIAEELSKEAGIKTEEGGKEPFTELNKILDCLRQHDLKPALEWARERRENLEAQNSCLEFKLHRLHFIGLLQGGLAKQKEAVQYARTHFHQFVHRHEKEIQNLMGMFLYLPQGLASSPYHYLLDPTLWAEIYEIFTKDACSLLGLSVDSPLSVCINAGCTALPALLNIKQVMLQRQVTGIWNGKDELPIEIDLGQENRYHSVFACPILRQQSTESNPPMRLLCGHVISRDALTKLISGNKRFISFRFKCPYCPMEQNPADARLVYF</sequence>
<dbReference type="InterPro" id="IPR013144">
    <property type="entry name" value="CRA_dom"/>
</dbReference>
<dbReference type="AlphaFoldDB" id="A0AAW2HHF6"/>